<reference evidence="1 2" key="1">
    <citation type="submission" date="2019-03" db="EMBL/GenBank/DDBJ databases">
        <title>Genomic Encyclopedia of Type Strains, Phase IV (KMG-IV): sequencing the most valuable type-strain genomes for metagenomic binning, comparative biology and taxonomic classification.</title>
        <authorList>
            <person name="Goeker M."/>
        </authorList>
    </citation>
    <scope>NUCLEOTIDE SEQUENCE [LARGE SCALE GENOMIC DNA]</scope>
    <source>
        <strain evidence="1 2">DSM 29487</strain>
    </source>
</reference>
<dbReference type="RefSeq" id="WP_243646618.1">
    <property type="nucleotide sequence ID" value="NZ_JANKBF010000003.1"/>
</dbReference>
<protein>
    <submittedName>
        <fullName evidence="1">Uncharacterized protein</fullName>
    </submittedName>
</protein>
<keyword evidence="2" id="KW-1185">Reference proteome</keyword>
<proteinExistence type="predicted"/>
<comment type="caution">
    <text evidence="1">The sequence shown here is derived from an EMBL/GenBank/DDBJ whole genome shotgun (WGS) entry which is preliminary data.</text>
</comment>
<evidence type="ECO:0000313" key="1">
    <source>
        <dbReference type="EMBL" id="TCW02221.1"/>
    </source>
</evidence>
<dbReference type="EMBL" id="SMCQ01000002">
    <property type="protein sequence ID" value="TCW02221.1"/>
    <property type="molecule type" value="Genomic_DNA"/>
</dbReference>
<organism evidence="1 2">
    <name type="scientific">Longibaculum muris</name>
    <dbReference type="NCBI Taxonomy" id="1796628"/>
    <lineage>
        <taxon>Bacteria</taxon>
        <taxon>Bacillati</taxon>
        <taxon>Bacillota</taxon>
        <taxon>Erysipelotrichia</taxon>
        <taxon>Erysipelotrichales</taxon>
        <taxon>Coprobacillaceae</taxon>
        <taxon>Longibaculum</taxon>
    </lineage>
</organism>
<gene>
    <name evidence="1" type="ORF">EDD60_102186</name>
</gene>
<accession>A0A4V2W5W3</accession>
<dbReference type="AlphaFoldDB" id="A0A4V2W5W3"/>
<name>A0A4V2W5W3_9FIRM</name>
<sequence>MNSMKESLLSFSGANVPIDEVAKIMKKDQQFIKLGLQEKWLPIGIAYQMNDTQEFSYYISPKKLYEYTGYIYQGQSLVKNHLQAKYKIYEK</sequence>
<evidence type="ECO:0000313" key="2">
    <source>
        <dbReference type="Proteomes" id="UP000295515"/>
    </source>
</evidence>
<dbReference type="Proteomes" id="UP000295515">
    <property type="component" value="Unassembled WGS sequence"/>
</dbReference>
<dbReference type="GeneID" id="98914423"/>